<accession>A0A2S6NM79</accession>
<name>A0A2S6NM79_RHOGL</name>
<reference evidence="1 2" key="1">
    <citation type="journal article" date="2018" name="Arch. Microbiol.">
        <title>New insights into the metabolic potential of the phototrophic purple bacterium Rhodopila globiformis DSM 161(T) from its draft genome sequence and evidence for a vanadium-dependent nitrogenase.</title>
        <authorList>
            <person name="Imhoff J.F."/>
            <person name="Rahn T."/>
            <person name="Kunzel S."/>
            <person name="Neulinger S.C."/>
        </authorList>
    </citation>
    <scope>NUCLEOTIDE SEQUENCE [LARGE SCALE GENOMIC DNA]</scope>
    <source>
        <strain evidence="1 2">DSM 161</strain>
    </source>
</reference>
<comment type="caution">
    <text evidence="1">The sequence shown here is derived from an EMBL/GenBank/DDBJ whole genome shotgun (WGS) entry which is preliminary data.</text>
</comment>
<sequence>MPRAEIDTPFGTTAAGPLRMRAEARQVPVTGRDREELWLRNRPCRCTPRSPVRCGGSGRPA</sequence>
<keyword evidence="2" id="KW-1185">Reference proteome</keyword>
<dbReference type="EMBL" id="NHRY01000055">
    <property type="protein sequence ID" value="PPQ36675.1"/>
    <property type="molecule type" value="Genomic_DNA"/>
</dbReference>
<protein>
    <submittedName>
        <fullName evidence="1">Uncharacterized protein</fullName>
    </submittedName>
</protein>
<gene>
    <name evidence="1" type="ORF">CCS01_04750</name>
</gene>
<dbReference type="Proteomes" id="UP000239724">
    <property type="component" value="Unassembled WGS sequence"/>
</dbReference>
<dbReference type="AlphaFoldDB" id="A0A2S6NM79"/>
<evidence type="ECO:0000313" key="1">
    <source>
        <dbReference type="EMBL" id="PPQ36675.1"/>
    </source>
</evidence>
<organism evidence="1 2">
    <name type="scientific">Rhodopila globiformis</name>
    <name type="common">Rhodopseudomonas globiformis</name>
    <dbReference type="NCBI Taxonomy" id="1071"/>
    <lineage>
        <taxon>Bacteria</taxon>
        <taxon>Pseudomonadati</taxon>
        <taxon>Pseudomonadota</taxon>
        <taxon>Alphaproteobacteria</taxon>
        <taxon>Acetobacterales</taxon>
        <taxon>Acetobacteraceae</taxon>
        <taxon>Rhodopila</taxon>
    </lineage>
</organism>
<proteinExistence type="predicted"/>
<evidence type="ECO:0000313" key="2">
    <source>
        <dbReference type="Proteomes" id="UP000239724"/>
    </source>
</evidence>